<feature type="compositionally biased region" description="Basic and acidic residues" evidence="1">
    <location>
        <begin position="1"/>
        <end position="19"/>
    </location>
</feature>
<sequence length="148" mass="16946">MGADKTRTKARHPRDDDQVGHTNRSLKLLPIAFRDKTLFGHFTQLSKSNSKEFWHRTDGTVTMGSLSIVHYPKPLTTICVPLLSDTLRLAHQSSAFLFSSCLKLSTLNCMKNHSAQETKKIQYSEVRYILRFLHSPPTHKENSKWLPP</sequence>
<dbReference type="AlphaFoldDB" id="A0A8S9Z761"/>
<accession>A0A8S9Z761</accession>
<name>A0A8S9Z761_9TREM</name>
<organism evidence="2 3">
    <name type="scientific">Paragonimus skrjabini miyazakii</name>
    <dbReference type="NCBI Taxonomy" id="59628"/>
    <lineage>
        <taxon>Eukaryota</taxon>
        <taxon>Metazoa</taxon>
        <taxon>Spiralia</taxon>
        <taxon>Lophotrochozoa</taxon>
        <taxon>Platyhelminthes</taxon>
        <taxon>Trematoda</taxon>
        <taxon>Digenea</taxon>
        <taxon>Plagiorchiida</taxon>
        <taxon>Troglotremata</taxon>
        <taxon>Troglotrematidae</taxon>
        <taxon>Paragonimus</taxon>
    </lineage>
</organism>
<reference evidence="2" key="1">
    <citation type="submission" date="2019-07" db="EMBL/GenBank/DDBJ databases">
        <title>Annotation for the trematode Paragonimus miyazaki's.</title>
        <authorList>
            <person name="Choi Y.-J."/>
        </authorList>
    </citation>
    <scope>NUCLEOTIDE SEQUENCE</scope>
    <source>
        <strain evidence="2">Japan</strain>
    </source>
</reference>
<feature type="region of interest" description="Disordered" evidence="1">
    <location>
        <begin position="1"/>
        <end position="21"/>
    </location>
</feature>
<dbReference type="EMBL" id="JTDE01000436">
    <property type="protein sequence ID" value="KAF7261253.1"/>
    <property type="molecule type" value="Genomic_DNA"/>
</dbReference>
<evidence type="ECO:0000313" key="2">
    <source>
        <dbReference type="EMBL" id="KAF7261253.1"/>
    </source>
</evidence>
<proteinExistence type="predicted"/>
<gene>
    <name evidence="2" type="ORF">EG68_01468</name>
</gene>
<dbReference type="Proteomes" id="UP000822476">
    <property type="component" value="Unassembled WGS sequence"/>
</dbReference>
<evidence type="ECO:0000256" key="1">
    <source>
        <dbReference type="SAM" id="MobiDB-lite"/>
    </source>
</evidence>
<comment type="caution">
    <text evidence="2">The sequence shown here is derived from an EMBL/GenBank/DDBJ whole genome shotgun (WGS) entry which is preliminary data.</text>
</comment>
<keyword evidence="3" id="KW-1185">Reference proteome</keyword>
<protein>
    <submittedName>
        <fullName evidence="2">Uncharacterized protein</fullName>
    </submittedName>
</protein>
<evidence type="ECO:0000313" key="3">
    <source>
        <dbReference type="Proteomes" id="UP000822476"/>
    </source>
</evidence>